<sequence length="493" mass="51802">MSRRGFLGAVGLGALGSVPTGTAGAATLDDQYRTVVDVRDEGADASGGESVSALLADLVDDETLLRFPPGRYYMDAQVRASGITNVGLVGDDATLVPADYDDFEGPTYRLFRLGTHYDPGRDICVADFDVDQRGTGTGIRAFHLSAADSLRLENVDIVGRHDSGTWGPVLVRVTDPGGSGVVSGVRMPDGADWETETPGDLWRGPTGILVNDHRGHLTVRDCVVNNFPDNGLYVQGEGTVSVRGGRFANSGPVNVRIGAREAAVEGATVVVDDRAPNYRAQIPMRFDYAEAVDVEGVDLALATPNGDALQLRGGVERATIRQSDVSIGAVPASGIVARRGSGPLSVVDVNIDIESSGNAIRALGDGGSLVVQGGHVGGGATGETLRHAVRCERDGSEFRQLTVDQWGGGRRRGLALLGDDAVVYDCRIQSSDWPVHARGTNVWVEDNYLNSYSGTGSIRIGPSADTVRVKNNELPDGIEDDGGSAVLVTGTTY</sequence>
<evidence type="ECO:0000313" key="2">
    <source>
        <dbReference type="Proteomes" id="UP001268864"/>
    </source>
</evidence>
<dbReference type="Proteomes" id="UP001268864">
    <property type="component" value="Unassembled WGS sequence"/>
</dbReference>
<dbReference type="InterPro" id="IPR012334">
    <property type="entry name" value="Pectin_lyas_fold"/>
</dbReference>
<gene>
    <name evidence="1" type="ORF">NDI86_10990</name>
</gene>
<protein>
    <recommendedName>
        <fullName evidence="3">Right-handed parallel beta-helix repeat-containing protein</fullName>
    </recommendedName>
</protein>
<proteinExistence type="predicted"/>
<organism evidence="1 2">
    <name type="scientific">Haloarcula onubensis</name>
    <dbReference type="NCBI Taxonomy" id="2950539"/>
    <lineage>
        <taxon>Archaea</taxon>
        <taxon>Methanobacteriati</taxon>
        <taxon>Methanobacteriota</taxon>
        <taxon>Stenosarchaea group</taxon>
        <taxon>Halobacteria</taxon>
        <taxon>Halobacteriales</taxon>
        <taxon>Haloarculaceae</taxon>
        <taxon>Haloarcula</taxon>
    </lineage>
</organism>
<dbReference type="EMBL" id="JAMQOS010000003">
    <property type="protein sequence ID" value="MDS0282651.1"/>
    <property type="molecule type" value="Genomic_DNA"/>
</dbReference>
<accession>A0ABU2FR64</accession>
<keyword evidence="2" id="KW-1185">Reference proteome</keyword>
<dbReference type="InterPro" id="IPR011050">
    <property type="entry name" value="Pectin_lyase_fold/virulence"/>
</dbReference>
<evidence type="ECO:0000313" key="1">
    <source>
        <dbReference type="EMBL" id="MDS0282651.1"/>
    </source>
</evidence>
<dbReference type="SUPFAM" id="SSF51126">
    <property type="entry name" value="Pectin lyase-like"/>
    <property type="match status" value="1"/>
</dbReference>
<name>A0ABU2FR64_9EURY</name>
<dbReference type="Gene3D" id="2.160.20.10">
    <property type="entry name" value="Single-stranded right-handed beta-helix, Pectin lyase-like"/>
    <property type="match status" value="1"/>
</dbReference>
<comment type="caution">
    <text evidence="1">The sequence shown here is derived from an EMBL/GenBank/DDBJ whole genome shotgun (WGS) entry which is preliminary data.</text>
</comment>
<evidence type="ECO:0008006" key="3">
    <source>
        <dbReference type="Google" id="ProtNLM"/>
    </source>
</evidence>
<reference evidence="1 2" key="1">
    <citation type="submission" date="2022-06" db="EMBL/GenBank/DDBJ databases">
        <title>Halomicroarcula sp. a new haloarchaeum isolate from saline soil.</title>
        <authorList>
            <person name="Strakova D."/>
            <person name="Galisteo C."/>
            <person name="Sanchez-Porro C."/>
            <person name="Ventosa A."/>
        </authorList>
    </citation>
    <scope>NUCLEOTIDE SEQUENCE [LARGE SCALE GENOMIC DNA]</scope>
    <source>
        <strain evidence="1 2">S3CR25-11</strain>
    </source>
</reference>